<evidence type="ECO:0000256" key="2">
    <source>
        <dbReference type="ARBA" id="ARBA00022692"/>
    </source>
</evidence>
<feature type="transmembrane region" description="Helical" evidence="6">
    <location>
        <begin position="35"/>
        <end position="60"/>
    </location>
</feature>
<comment type="subcellular location">
    <subcellularLocation>
        <location evidence="1">Membrane</location>
        <topology evidence="1">Multi-pass membrane protein</topology>
    </subcellularLocation>
</comment>
<reference evidence="8 9" key="1">
    <citation type="submission" date="2016-10" db="EMBL/GenBank/DDBJ databases">
        <title>Draft genome sequence of Coniochaeta ligniaria NRRL30616, a lignocellulolytic fungus for bioabatement of inhibitors in plant biomass hydrolysates.</title>
        <authorList>
            <consortium name="DOE Joint Genome Institute"/>
            <person name="Jimenez D.J."/>
            <person name="Hector R.E."/>
            <person name="Riley R."/>
            <person name="Sun H."/>
            <person name="Grigoriev I.V."/>
            <person name="Van Elsas J.D."/>
            <person name="Nichols N.N."/>
        </authorList>
    </citation>
    <scope>NUCLEOTIDE SEQUENCE [LARGE SCALE GENOMIC DNA]</scope>
    <source>
        <strain evidence="8 9">NRRL 30616</strain>
    </source>
</reference>
<dbReference type="Proteomes" id="UP000182658">
    <property type="component" value="Unassembled WGS sequence"/>
</dbReference>
<dbReference type="SUPFAM" id="SSF103473">
    <property type="entry name" value="MFS general substrate transporter"/>
    <property type="match status" value="1"/>
</dbReference>
<feature type="transmembrane region" description="Helical" evidence="6">
    <location>
        <begin position="441"/>
        <end position="459"/>
    </location>
</feature>
<keyword evidence="4 6" id="KW-0472">Membrane</keyword>
<dbReference type="OrthoDB" id="440553at2759"/>
<protein>
    <submittedName>
        <fullName evidence="8">MFS general substrate transporter</fullName>
    </submittedName>
</protein>
<feature type="region of interest" description="Disordered" evidence="5">
    <location>
        <begin position="554"/>
        <end position="577"/>
    </location>
</feature>
<dbReference type="EMBL" id="KV875095">
    <property type="protein sequence ID" value="OIW32502.1"/>
    <property type="molecule type" value="Genomic_DNA"/>
</dbReference>
<evidence type="ECO:0000256" key="1">
    <source>
        <dbReference type="ARBA" id="ARBA00004141"/>
    </source>
</evidence>
<feature type="transmembrane region" description="Helical" evidence="6">
    <location>
        <begin position="72"/>
        <end position="91"/>
    </location>
</feature>
<dbReference type="Gene3D" id="1.20.1250.20">
    <property type="entry name" value="MFS general substrate transporter like domains"/>
    <property type="match status" value="1"/>
</dbReference>
<feature type="transmembrane region" description="Helical" evidence="6">
    <location>
        <begin position="400"/>
        <end position="421"/>
    </location>
</feature>
<evidence type="ECO:0000256" key="6">
    <source>
        <dbReference type="SAM" id="Phobius"/>
    </source>
</evidence>
<dbReference type="PANTHER" id="PTHR23501">
    <property type="entry name" value="MAJOR FACILITATOR SUPERFAMILY"/>
    <property type="match status" value="1"/>
</dbReference>
<proteinExistence type="predicted"/>
<feature type="transmembrane region" description="Helical" evidence="6">
    <location>
        <begin position="103"/>
        <end position="122"/>
    </location>
</feature>
<dbReference type="InterPro" id="IPR011701">
    <property type="entry name" value="MFS"/>
</dbReference>
<organism evidence="8 9">
    <name type="scientific">Coniochaeta ligniaria NRRL 30616</name>
    <dbReference type="NCBI Taxonomy" id="1408157"/>
    <lineage>
        <taxon>Eukaryota</taxon>
        <taxon>Fungi</taxon>
        <taxon>Dikarya</taxon>
        <taxon>Ascomycota</taxon>
        <taxon>Pezizomycotina</taxon>
        <taxon>Sordariomycetes</taxon>
        <taxon>Sordariomycetidae</taxon>
        <taxon>Coniochaetales</taxon>
        <taxon>Coniochaetaceae</taxon>
        <taxon>Coniochaeta</taxon>
    </lineage>
</organism>
<evidence type="ECO:0000256" key="3">
    <source>
        <dbReference type="ARBA" id="ARBA00022989"/>
    </source>
</evidence>
<evidence type="ECO:0000259" key="7">
    <source>
        <dbReference type="PROSITE" id="PS50850"/>
    </source>
</evidence>
<accession>A0A1J7IYC2</accession>
<feature type="transmembrane region" description="Helical" evidence="6">
    <location>
        <begin position="369"/>
        <end position="388"/>
    </location>
</feature>
<feature type="transmembrane region" description="Helical" evidence="6">
    <location>
        <begin position="502"/>
        <end position="522"/>
    </location>
</feature>
<dbReference type="Gene3D" id="1.20.1720.10">
    <property type="entry name" value="Multidrug resistance protein D"/>
    <property type="match status" value="1"/>
</dbReference>
<feature type="transmembrane region" description="Helical" evidence="6">
    <location>
        <begin position="191"/>
        <end position="210"/>
    </location>
</feature>
<evidence type="ECO:0000313" key="8">
    <source>
        <dbReference type="EMBL" id="OIW32502.1"/>
    </source>
</evidence>
<sequence>MSGPEDKTVTHSGTLGVAANVGHNETIKPLPTWRYALLGLGVGLGLFLAMLDTSIVATSIYSIAAEFNELEAINWVVLAYTLTYLSFAVLFARISDVIGRKAAFLTAFAIFIAFSIACGFAHNLTQLIIFRALQGLGGSGLYSIAIIIFPELTPDNKKQFIAGIIGLVIAMAGVLGPVIGGLLTHYQSWRWVFWINGPIGGFSAVVFWLCWPDKKYLPDIERRQWKHLDYLGSFLLIAASVLICFAFQNGAINVSQWKEAVFITPLVVGILSVFGLFAWEYFIERRWNGKFAAAMPLKLLRNHVYSAGVLNTMFLGFPYLLSVYTFPIRFQIVHGKSALEAGLMLLPMLAASAIGSTAAGAVNKNRNRLFETMIAACLFMLIGCALQTTATPSETFEPKVLGFLVFIGLGFGLSAAASTMLGATEAPIWEHAPAQGIIAQLRILGGSIGIATSSAILGAKTRDQLTGVLSPPQLRGLAAQMSNLTPQQYAAVRVTYTDALKMDMIVCCAILAAGFFLTLGVYQKNRVSLEERQRQRVIEEQDRRAASNEHVLANQPPVIGHQPPAPGSQAPVPGIQAPATYQAAPANAWGGAYPSQV</sequence>
<feature type="domain" description="Major facilitator superfamily (MFS) profile" evidence="7">
    <location>
        <begin position="38"/>
        <end position="526"/>
    </location>
</feature>
<feature type="transmembrane region" description="Helical" evidence="6">
    <location>
        <begin position="341"/>
        <end position="362"/>
    </location>
</feature>
<dbReference type="GO" id="GO:0005886">
    <property type="term" value="C:plasma membrane"/>
    <property type="evidence" value="ECO:0007669"/>
    <property type="project" value="TreeGrafter"/>
</dbReference>
<keyword evidence="9" id="KW-1185">Reference proteome</keyword>
<evidence type="ECO:0000256" key="5">
    <source>
        <dbReference type="SAM" id="MobiDB-lite"/>
    </source>
</evidence>
<feature type="transmembrane region" description="Helical" evidence="6">
    <location>
        <begin position="260"/>
        <end position="283"/>
    </location>
</feature>
<dbReference type="PANTHER" id="PTHR23501:SF43">
    <property type="entry name" value="MULTIDRUG TRANSPORTER, PUTATIVE (AFU_ORTHOLOGUE AFUA_6G03040)-RELATED"/>
    <property type="match status" value="1"/>
</dbReference>
<name>A0A1J7IYC2_9PEZI</name>
<dbReference type="InterPro" id="IPR036259">
    <property type="entry name" value="MFS_trans_sf"/>
</dbReference>
<gene>
    <name evidence="8" type="ORF">CONLIGDRAFT_699262</name>
</gene>
<dbReference type="AlphaFoldDB" id="A0A1J7IYC2"/>
<dbReference type="PROSITE" id="PS50850">
    <property type="entry name" value="MFS"/>
    <property type="match status" value="1"/>
</dbReference>
<dbReference type="Pfam" id="PF07690">
    <property type="entry name" value="MFS_1"/>
    <property type="match status" value="1"/>
</dbReference>
<feature type="transmembrane region" description="Helical" evidence="6">
    <location>
        <begin position="128"/>
        <end position="148"/>
    </location>
</feature>
<keyword evidence="3 6" id="KW-1133">Transmembrane helix</keyword>
<dbReference type="InParanoid" id="A0A1J7IYC2"/>
<feature type="transmembrane region" description="Helical" evidence="6">
    <location>
        <begin position="160"/>
        <end position="179"/>
    </location>
</feature>
<dbReference type="GO" id="GO:0022857">
    <property type="term" value="F:transmembrane transporter activity"/>
    <property type="evidence" value="ECO:0007669"/>
    <property type="project" value="InterPro"/>
</dbReference>
<feature type="transmembrane region" description="Helical" evidence="6">
    <location>
        <begin position="304"/>
        <end position="321"/>
    </location>
</feature>
<dbReference type="STRING" id="1408157.A0A1J7IYC2"/>
<evidence type="ECO:0000313" key="9">
    <source>
        <dbReference type="Proteomes" id="UP000182658"/>
    </source>
</evidence>
<evidence type="ECO:0000256" key="4">
    <source>
        <dbReference type="ARBA" id="ARBA00023136"/>
    </source>
</evidence>
<keyword evidence="2 6" id="KW-0812">Transmembrane</keyword>
<dbReference type="InterPro" id="IPR020846">
    <property type="entry name" value="MFS_dom"/>
</dbReference>
<feature type="transmembrane region" description="Helical" evidence="6">
    <location>
        <begin position="230"/>
        <end position="248"/>
    </location>
</feature>